<feature type="region of interest" description="Disordered" evidence="5">
    <location>
        <begin position="1"/>
        <end position="29"/>
    </location>
</feature>
<dbReference type="GO" id="GO:0003677">
    <property type="term" value="F:DNA binding"/>
    <property type="evidence" value="ECO:0007669"/>
    <property type="project" value="InterPro"/>
</dbReference>
<evidence type="ECO:0000256" key="2">
    <source>
        <dbReference type="ARBA" id="ARBA00023015"/>
    </source>
</evidence>
<evidence type="ECO:0000256" key="1">
    <source>
        <dbReference type="ARBA" id="ARBA00010641"/>
    </source>
</evidence>
<dbReference type="InterPro" id="IPR036388">
    <property type="entry name" value="WH-like_DNA-bd_sf"/>
</dbReference>
<dbReference type="GO" id="GO:0006352">
    <property type="term" value="P:DNA-templated transcription initiation"/>
    <property type="evidence" value="ECO:0007669"/>
    <property type="project" value="InterPro"/>
</dbReference>
<dbReference type="SUPFAM" id="SSF88659">
    <property type="entry name" value="Sigma3 and sigma4 domains of RNA polymerase sigma factors"/>
    <property type="match status" value="1"/>
</dbReference>
<protein>
    <recommendedName>
        <fullName evidence="6">RNA polymerase sigma factor 70 region 4 type 2 domain-containing protein</fullName>
    </recommendedName>
</protein>
<comment type="similarity">
    <text evidence="1">Belongs to the sigma-70 factor family. ECF subfamily.</text>
</comment>
<dbReference type="AlphaFoldDB" id="A0A4R4NR74"/>
<feature type="compositionally biased region" description="Basic and acidic residues" evidence="5">
    <location>
        <begin position="1"/>
        <end position="12"/>
    </location>
</feature>
<organism evidence="7 8">
    <name type="scientific">Nonomuraea longispora</name>
    <dbReference type="NCBI Taxonomy" id="1848320"/>
    <lineage>
        <taxon>Bacteria</taxon>
        <taxon>Bacillati</taxon>
        <taxon>Actinomycetota</taxon>
        <taxon>Actinomycetes</taxon>
        <taxon>Streptosporangiales</taxon>
        <taxon>Streptosporangiaceae</taxon>
        <taxon>Nonomuraea</taxon>
    </lineage>
</organism>
<keyword evidence="3" id="KW-0731">Sigma factor</keyword>
<evidence type="ECO:0000259" key="6">
    <source>
        <dbReference type="Pfam" id="PF08281"/>
    </source>
</evidence>
<sequence>MPLTGSRERSARDPVVPSTTRSVACPSSPLDHWPQDREVLLMIAWADLRYEEVARALGIPVGTVRSRLRRARRRTRTALGGVDPSAVAGPACGGDSCCCRRSWPPRRPPPLSSWP</sequence>
<name>A0A4R4NR74_9ACTN</name>
<dbReference type="InterPro" id="IPR013249">
    <property type="entry name" value="RNA_pol_sigma70_r4_t2"/>
</dbReference>
<reference evidence="7 8" key="1">
    <citation type="submission" date="2019-02" db="EMBL/GenBank/DDBJ databases">
        <title>Draft genome sequences of novel Actinobacteria.</title>
        <authorList>
            <person name="Sahin N."/>
            <person name="Ay H."/>
            <person name="Saygin H."/>
        </authorList>
    </citation>
    <scope>NUCLEOTIDE SEQUENCE [LARGE SCALE GENOMIC DNA]</scope>
    <source>
        <strain evidence="7 8">KC201</strain>
    </source>
</reference>
<feature type="domain" description="RNA polymerase sigma factor 70 region 4 type 2" evidence="6">
    <location>
        <begin position="34"/>
        <end position="74"/>
    </location>
</feature>
<keyword evidence="4" id="KW-0804">Transcription</keyword>
<dbReference type="InterPro" id="IPR013324">
    <property type="entry name" value="RNA_pol_sigma_r3/r4-like"/>
</dbReference>
<evidence type="ECO:0000313" key="8">
    <source>
        <dbReference type="Proteomes" id="UP000295157"/>
    </source>
</evidence>
<gene>
    <name evidence="7" type="ORF">E1267_04270</name>
</gene>
<proteinExistence type="inferred from homology"/>
<evidence type="ECO:0000256" key="4">
    <source>
        <dbReference type="ARBA" id="ARBA00023163"/>
    </source>
</evidence>
<dbReference type="Gene3D" id="1.10.10.10">
    <property type="entry name" value="Winged helix-like DNA-binding domain superfamily/Winged helix DNA-binding domain"/>
    <property type="match status" value="1"/>
</dbReference>
<keyword evidence="2" id="KW-0805">Transcription regulation</keyword>
<dbReference type="GO" id="GO:0016987">
    <property type="term" value="F:sigma factor activity"/>
    <property type="evidence" value="ECO:0007669"/>
    <property type="project" value="UniProtKB-KW"/>
</dbReference>
<dbReference type="EMBL" id="SMJZ01000009">
    <property type="protein sequence ID" value="TDC10423.1"/>
    <property type="molecule type" value="Genomic_DNA"/>
</dbReference>
<keyword evidence="8" id="KW-1185">Reference proteome</keyword>
<evidence type="ECO:0000256" key="3">
    <source>
        <dbReference type="ARBA" id="ARBA00023082"/>
    </source>
</evidence>
<dbReference type="Pfam" id="PF08281">
    <property type="entry name" value="Sigma70_r4_2"/>
    <property type="match status" value="1"/>
</dbReference>
<evidence type="ECO:0000256" key="5">
    <source>
        <dbReference type="SAM" id="MobiDB-lite"/>
    </source>
</evidence>
<evidence type="ECO:0000313" key="7">
    <source>
        <dbReference type="EMBL" id="TDC10423.1"/>
    </source>
</evidence>
<comment type="caution">
    <text evidence="7">The sequence shown here is derived from an EMBL/GenBank/DDBJ whole genome shotgun (WGS) entry which is preliminary data.</text>
</comment>
<dbReference type="RefSeq" id="WP_132329973.1">
    <property type="nucleotide sequence ID" value="NZ_SMJZ01000009.1"/>
</dbReference>
<accession>A0A4R4NR74</accession>
<dbReference type="Proteomes" id="UP000295157">
    <property type="component" value="Unassembled WGS sequence"/>
</dbReference>